<dbReference type="EMBL" id="CAFBPJ010000103">
    <property type="protein sequence ID" value="CAB5021157.1"/>
    <property type="molecule type" value="Genomic_DNA"/>
</dbReference>
<dbReference type="PANTHER" id="PTHR33238">
    <property type="entry name" value="IRON (METAL) DEPENDENT REPRESSOR, DTXR FAMILY"/>
    <property type="match status" value="1"/>
</dbReference>
<evidence type="ECO:0000259" key="10">
    <source>
        <dbReference type="PROSITE" id="PS50944"/>
    </source>
</evidence>
<dbReference type="SUPFAM" id="SSF47979">
    <property type="entry name" value="Iron-dependent repressor protein, dimerization domain"/>
    <property type="match status" value="1"/>
</dbReference>
<dbReference type="EMBL" id="CAFBPA010000177">
    <property type="protein sequence ID" value="CAB5012549.1"/>
    <property type="molecule type" value="Genomic_DNA"/>
</dbReference>
<dbReference type="InterPro" id="IPR040767">
    <property type="entry name" value="DtxR/IdeR_SH3"/>
</dbReference>
<dbReference type="GO" id="GO:0046914">
    <property type="term" value="F:transition metal ion binding"/>
    <property type="evidence" value="ECO:0007669"/>
    <property type="project" value="InterPro"/>
</dbReference>
<dbReference type="GO" id="GO:0003700">
    <property type="term" value="F:DNA-binding transcription factor activity"/>
    <property type="evidence" value="ECO:0007669"/>
    <property type="project" value="InterPro"/>
</dbReference>
<dbReference type="GO" id="GO:0003677">
    <property type="term" value="F:DNA binding"/>
    <property type="evidence" value="ECO:0007669"/>
    <property type="project" value="UniProtKB-KW"/>
</dbReference>
<organism evidence="11">
    <name type="scientific">freshwater metagenome</name>
    <dbReference type="NCBI Taxonomy" id="449393"/>
    <lineage>
        <taxon>unclassified sequences</taxon>
        <taxon>metagenomes</taxon>
        <taxon>ecological metagenomes</taxon>
    </lineage>
</organism>
<evidence type="ECO:0000313" key="12">
    <source>
        <dbReference type="EMBL" id="CAB5012549.1"/>
    </source>
</evidence>
<dbReference type="InterPro" id="IPR036388">
    <property type="entry name" value="WH-like_DNA-bd_sf"/>
</dbReference>
<dbReference type="GO" id="GO:0046983">
    <property type="term" value="F:protein dimerization activity"/>
    <property type="evidence" value="ECO:0007669"/>
    <property type="project" value="InterPro"/>
</dbReference>
<evidence type="ECO:0000313" key="11">
    <source>
        <dbReference type="EMBL" id="CAB4700987.1"/>
    </source>
</evidence>
<dbReference type="AlphaFoldDB" id="A0A6J6PQA0"/>
<evidence type="ECO:0000256" key="5">
    <source>
        <dbReference type="ARBA" id="ARBA00022491"/>
    </source>
</evidence>
<dbReference type="PANTHER" id="PTHR33238:SF10">
    <property type="entry name" value="IRON-DEPENDENT REPRESSOR IDER"/>
    <property type="match status" value="1"/>
</dbReference>
<dbReference type="Gene3D" id="2.30.30.90">
    <property type="match status" value="1"/>
</dbReference>
<dbReference type="SUPFAM" id="SSF50037">
    <property type="entry name" value="C-terminal domain of transcriptional repressors"/>
    <property type="match status" value="1"/>
</dbReference>
<keyword evidence="8" id="KW-0238">DNA-binding</keyword>
<keyword evidence="5" id="KW-0678">Repressor</keyword>
<dbReference type="InterPro" id="IPR008988">
    <property type="entry name" value="Transcriptional_repressor_C"/>
</dbReference>
<keyword evidence="4" id="KW-0963">Cytoplasm</keyword>
<dbReference type="InterPro" id="IPR022689">
    <property type="entry name" value="Iron_dep_repressor"/>
</dbReference>
<name>A0A6J6PQA0_9ZZZZ</name>
<dbReference type="Gene3D" id="1.10.10.10">
    <property type="entry name" value="Winged helix-like DNA-binding domain superfamily/Winged helix DNA-binding domain"/>
    <property type="match status" value="1"/>
</dbReference>
<proteinExistence type="inferred from homology"/>
<dbReference type="InterPro" id="IPR036390">
    <property type="entry name" value="WH_DNA-bd_sf"/>
</dbReference>
<evidence type="ECO:0000313" key="13">
    <source>
        <dbReference type="EMBL" id="CAB5021157.1"/>
    </source>
</evidence>
<dbReference type="InterPro" id="IPR036421">
    <property type="entry name" value="Fe_dep_repressor_sf"/>
</dbReference>
<dbReference type="SUPFAM" id="SSF46785">
    <property type="entry name" value="Winged helix' DNA-binding domain"/>
    <property type="match status" value="1"/>
</dbReference>
<evidence type="ECO:0000256" key="2">
    <source>
        <dbReference type="ARBA" id="ARBA00007871"/>
    </source>
</evidence>
<comment type="subcellular location">
    <subcellularLocation>
        <location evidence="1">Cytoplasm</location>
    </subcellularLocation>
</comment>
<dbReference type="InterPro" id="IPR022687">
    <property type="entry name" value="HTH_DTXR"/>
</dbReference>
<reference evidence="11" key="1">
    <citation type="submission" date="2020-05" db="EMBL/GenBank/DDBJ databases">
        <authorList>
            <person name="Chiriac C."/>
            <person name="Salcher M."/>
            <person name="Ghai R."/>
            <person name="Kavagutti S V."/>
        </authorList>
    </citation>
    <scope>NUCLEOTIDE SEQUENCE</scope>
</reference>
<keyword evidence="7" id="KW-0805">Transcription regulation</keyword>
<protein>
    <submittedName>
        <fullName evidence="11">Unannotated protein</fullName>
    </submittedName>
</protein>
<dbReference type="GO" id="GO:0005737">
    <property type="term" value="C:cytoplasm"/>
    <property type="evidence" value="ECO:0007669"/>
    <property type="project" value="UniProtKB-SubCell"/>
</dbReference>
<keyword evidence="9" id="KW-0804">Transcription</keyword>
<dbReference type="InterPro" id="IPR038157">
    <property type="entry name" value="FeoA_core_dom"/>
</dbReference>
<comment type="subunit">
    <text evidence="3">Homodimer.</text>
</comment>
<evidence type="ECO:0000256" key="7">
    <source>
        <dbReference type="ARBA" id="ARBA00023015"/>
    </source>
</evidence>
<dbReference type="GO" id="GO:0045892">
    <property type="term" value="P:negative regulation of DNA-templated transcription"/>
    <property type="evidence" value="ECO:0007669"/>
    <property type="project" value="TreeGrafter"/>
</dbReference>
<dbReference type="Pfam" id="PF18357">
    <property type="entry name" value="DtxR"/>
    <property type="match status" value="1"/>
</dbReference>
<sequence length="233" mass="25736">MSELIDTTEMYLRTIFELEEEGVVPMRARITERLAQSGPTVSETVARMERDGLVVVSADRHLELTEAGREAATRVMRKHRIAECMLVEVIGMPWEDVHAEACRWEHVMSDAVERRVLELLGNPTVSPFGNPIPGLHDLRPEFDVAEVVLGAVRPLSLIASTELVGVTVRRFGETIQVDADTMTRLRRVGALPGAFVQVRRSPGGISIGSAGEYTELVDELAMYVLVDAATDKD</sequence>
<keyword evidence="6" id="KW-0408">Iron</keyword>
<gene>
    <name evidence="11" type="ORF">UFOPK2625_00508</name>
    <name evidence="12" type="ORF">UFOPK4043_01131</name>
    <name evidence="13" type="ORF">UFOPK4092_00943</name>
</gene>
<evidence type="ECO:0000256" key="6">
    <source>
        <dbReference type="ARBA" id="ARBA00023004"/>
    </source>
</evidence>
<evidence type="ECO:0000256" key="9">
    <source>
        <dbReference type="ARBA" id="ARBA00023163"/>
    </source>
</evidence>
<dbReference type="InterPro" id="IPR050536">
    <property type="entry name" value="DtxR_MntR_Metal-Reg"/>
</dbReference>
<evidence type="ECO:0000256" key="4">
    <source>
        <dbReference type="ARBA" id="ARBA00022490"/>
    </source>
</evidence>
<dbReference type="Pfam" id="PF01325">
    <property type="entry name" value="Fe_dep_repress"/>
    <property type="match status" value="1"/>
</dbReference>
<evidence type="ECO:0000256" key="8">
    <source>
        <dbReference type="ARBA" id="ARBA00023125"/>
    </source>
</evidence>
<evidence type="ECO:0000256" key="1">
    <source>
        <dbReference type="ARBA" id="ARBA00004496"/>
    </source>
</evidence>
<dbReference type="SMART" id="SM00529">
    <property type="entry name" value="HTH_DTXR"/>
    <property type="match status" value="1"/>
</dbReference>
<comment type="similarity">
    <text evidence="2">Belongs to the DtxR/MntR family.</text>
</comment>
<dbReference type="PROSITE" id="PS50944">
    <property type="entry name" value="HTH_DTXR"/>
    <property type="match status" value="1"/>
</dbReference>
<accession>A0A6J6PQA0</accession>
<dbReference type="EMBL" id="CAEZXZ010000057">
    <property type="protein sequence ID" value="CAB4700987.1"/>
    <property type="molecule type" value="Genomic_DNA"/>
</dbReference>
<feature type="domain" description="HTH dtxR-type" evidence="10">
    <location>
        <begin position="1"/>
        <end position="65"/>
    </location>
</feature>
<dbReference type="InterPro" id="IPR001367">
    <property type="entry name" value="Fe_dep_repressor"/>
</dbReference>
<evidence type="ECO:0000256" key="3">
    <source>
        <dbReference type="ARBA" id="ARBA00011738"/>
    </source>
</evidence>
<dbReference type="Pfam" id="PF02742">
    <property type="entry name" value="Fe_dep_repr_C"/>
    <property type="match status" value="1"/>
</dbReference>